<dbReference type="AlphaFoldDB" id="A0A9J6ADU2"/>
<sequence length="286" mass="32517">MDVFEKREMAAEKARGGEEEEEGEGKRLLSEGVTVVDFDLLCSTVAMQAQKGQWVKLNLNGDEENAMGYDYGGGVLRMWEGELFCDCLDDRRIAFQSVCCPWYRFGKNMKRAGFGSCFLQLSIKYSCTETDLYWSAGLYLFDSHSCCSPKHSGVHCHKEALLFICWWCFYNRSWSIYGLSPHKNEKQVQYQRQEYFTCIYYCFSLTVVITLALLILLQGDSSLDDCIFHLTCPCCTLSQEARTLEMNNVQDGIWHGRGDTICVGSYSELGKTPFELSPPAIVSTKS</sequence>
<dbReference type="InterPro" id="IPR006461">
    <property type="entry name" value="PLAC_motif_containing"/>
</dbReference>
<keyword evidence="3" id="KW-1185">Reference proteome</keyword>
<evidence type="ECO:0000313" key="3">
    <source>
        <dbReference type="Proteomes" id="UP000824120"/>
    </source>
</evidence>
<dbReference type="NCBIfam" id="TIGR01571">
    <property type="entry name" value="A_thal_Cys_rich"/>
    <property type="match status" value="1"/>
</dbReference>
<evidence type="ECO:0000313" key="2">
    <source>
        <dbReference type="EMBL" id="KAG5622720.1"/>
    </source>
</evidence>
<name>A0A9J6ADU2_SOLCO</name>
<dbReference type="Proteomes" id="UP000824120">
    <property type="component" value="Chromosome 2"/>
</dbReference>
<dbReference type="OrthoDB" id="1045822at2759"/>
<keyword evidence="1" id="KW-0472">Membrane</keyword>
<evidence type="ECO:0000256" key="1">
    <source>
        <dbReference type="SAM" id="Phobius"/>
    </source>
</evidence>
<organism evidence="2 3">
    <name type="scientific">Solanum commersonii</name>
    <name type="common">Commerson's wild potato</name>
    <name type="synonym">Commerson's nightshade</name>
    <dbReference type="NCBI Taxonomy" id="4109"/>
    <lineage>
        <taxon>Eukaryota</taxon>
        <taxon>Viridiplantae</taxon>
        <taxon>Streptophyta</taxon>
        <taxon>Embryophyta</taxon>
        <taxon>Tracheophyta</taxon>
        <taxon>Spermatophyta</taxon>
        <taxon>Magnoliopsida</taxon>
        <taxon>eudicotyledons</taxon>
        <taxon>Gunneridae</taxon>
        <taxon>Pentapetalae</taxon>
        <taxon>asterids</taxon>
        <taxon>lamiids</taxon>
        <taxon>Solanales</taxon>
        <taxon>Solanaceae</taxon>
        <taxon>Solanoideae</taxon>
        <taxon>Solaneae</taxon>
        <taxon>Solanum</taxon>
    </lineage>
</organism>
<reference evidence="2 3" key="1">
    <citation type="submission" date="2020-09" db="EMBL/GenBank/DDBJ databases">
        <title>De no assembly of potato wild relative species, Solanum commersonii.</title>
        <authorList>
            <person name="Cho K."/>
        </authorList>
    </citation>
    <scope>NUCLEOTIDE SEQUENCE [LARGE SCALE GENOMIC DNA]</scope>
    <source>
        <strain evidence="2">LZ3.2</strain>
        <tissue evidence="2">Leaf</tissue>
    </source>
</reference>
<keyword evidence="1" id="KW-0812">Transmembrane</keyword>
<protein>
    <submittedName>
        <fullName evidence="2">Uncharacterized protein</fullName>
    </submittedName>
</protein>
<gene>
    <name evidence="2" type="ORF">H5410_007938</name>
</gene>
<accession>A0A9J6ADU2</accession>
<dbReference type="EMBL" id="JACXVP010000002">
    <property type="protein sequence ID" value="KAG5622720.1"/>
    <property type="molecule type" value="Genomic_DNA"/>
</dbReference>
<comment type="caution">
    <text evidence="2">The sequence shown here is derived from an EMBL/GenBank/DDBJ whole genome shotgun (WGS) entry which is preliminary data.</text>
</comment>
<feature type="transmembrane region" description="Helical" evidence="1">
    <location>
        <begin position="195"/>
        <end position="217"/>
    </location>
</feature>
<proteinExistence type="predicted"/>
<keyword evidence="1" id="KW-1133">Transmembrane helix</keyword>